<dbReference type="Gene3D" id="1.20.1720.10">
    <property type="entry name" value="Multidrug resistance protein D"/>
    <property type="match status" value="1"/>
</dbReference>
<dbReference type="InterPro" id="IPR036259">
    <property type="entry name" value="MFS_trans_sf"/>
</dbReference>
<evidence type="ECO:0000259" key="8">
    <source>
        <dbReference type="PROSITE" id="PS50850"/>
    </source>
</evidence>
<dbReference type="OrthoDB" id="3437016at2759"/>
<accession>A0A194VAP6</accession>
<dbReference type="EMBL" id="KN714763">
    <property type="protein sequence ID" value="KUI60954.1"/>
    <property type="molecule type" value="Genomic_DNA"/>
</dbReference>
<keyword evidence="3 7" id="KW-0812">Transmembrane</keyword>
<reference evidence="10" key="1">
    <citation type="submission" date="2014-12" db="EMBL/GenBank/DDBJ databases">
        <title>Genome Sequence of Valsa Canker Pathogens Uncovers a Specific Adaption of Colonization on Woody Bark.</title>
        <authorList>
            <person name="Yin Z."/>
            <person name="Liu H."/>
            <person name="Gao X."/>
            <person name="Li Z."/>
            <person name="Song N."/>
            <person name="Ke X."/>
            <person name="Dai Q."/>
            <person name="Wu Y."/>
            <person name="Sun Y."/>
            <person name="Xu J.-R."/>
            <person name="Kang Z.K."/>
            <person name="Wang L."/>
            <person name="Huang L."/>
        </authorList>
    </citation>
    <scope>NUCLEOTIDE SEQUENCE [LARGE SCALE GENOMIC DNA]</scope>
    <source>
        <strain evidence="10">SXYL134</strain>
    </source>
</reference>
<evidence type="ECO:0000256" key="5">
    <source>
        <dbReference type="ARBA" id="ARBA00023136"/>
    </source>
</evidence>
<organism evidence="9 10">
    <name type="scientific">Cytospora mali</name>
    <name type="common">Apple Valsa canker fungus</name>
    <name type="synonym">Valsa mali</name>
    <dbReference type="NCBI Taxonomy" id="578113"/>
    <lineage>
        <taxon>Eukaryota</taxon>
        <taxon>Fungi</taxon>
        <taxon>Dikarya</taxon>
        <taxon>Ascomycota</taxon>
        <taxon>Pezizomycotina</taxon>
        <taxon>Sordariomycetes</taxon>
        <taxon>Sordariomycetidae</taxon>
        <taxon>Diaporthales</taxon>
        <taxon>Cytosporaceae</taxon>
        <taxon>Cytospora</taxon>
    </lineage>
</organism>
<gene>
    <name evidence="9" type="ORF">VP1G_08127</name>
</gene>
<feature type="transmembrane region" description="Helical" evidence="7">
    <location>
        <begin position="205"/>
        <end position="224"/>
    </location>
</feature>
<keyword evidence="5 7" id="KW-0472">Membrane</keyword>
<dbReference type="InterPro" id="IPR020846">
    <property type="entry name" value="MFS_dom"/>
</dbReference>
<feature type="transmembrane region" description="Helical" evidence="7">
    <location>
        <begin position="62"/>
        <end position="86"/>
    </location>
</feature>
<keyword evidence="10" id="KW-1185">Reference proteome</keyword>
<comment type="subcellular location">
    <subcellularLocation>
        <location evidence="1">Membrane</location>
        <topology evidence="1">Multi-pass membrane protein</topology>
    </subcellularLocation>
</comment>
<dbReference type="InterPro" id="IPR011701">
    <property type="entry name" value="MFS"/>
</dbReference>
<feature type="compositionally biased region" description="Basic and acidic residues" evidence="6">
    <location>
        <begin position="7"/>
        <end position="29"/>
    </location>
</feature>
<evidence type="ECO:0000256" key="3">
    <source>
        <dbReference type="ARBA" id="ARBA00022692"/>
    </source>
</evidence>
<dbReference type="Proteomes" id="UP000078576">
    <property type="component" value="Unassembled WGS sequence"/>
</dbReference>
<dbReference type="PANTHER" id="PTHR23501">
    <property type="entry name" value="MAJOR FACILITATOR SUPERFAMILY"/>
    <property type="match status" value="1"/>
</dbReference>
<dbReference type="AlphaFoldDB" id="A0A194VAP6"/>
<protein>
    <recommendedName>
        <fullName evidence="8">Major facilitator superfamily (MFS) profile domain-containing protein</fullName>
    </recommendedName>
</protein>
<evidence type="ECO:0000313" key="10">
    <source>
        <dbReference type="Proteomes" id="UP000078576"/>
    </source>
</evidence>
<feature type="transmembrane region" description="Helical" evidence="7">
    <location>
        <begin position="129"/>
        <end position="153"/>
    </location>
</feature>
<dbReference type="SUPFAM" id="SSF103473">
    <property type="entry name" value="MFS general substrate transporter"/>
    <property type="match status" value="1"/>
</dbReference>
<comment type="similarity">
    <text evidence="2">Belongs to the major facilitator superfamily. TCR/Tet family.</text>
</comment>
<evidence type="ECO:0000256" key="1">
    <source>
        <dbReference type="ARBA" id="ARBA00004141"/>
    </source>
</evidence>
<dbReference type="Pfam" id="PF07690">
    <property type="entry name" value="MFS_1"/>
    <property type="match status" value="1"/>
</dbReference>
<dbReference type="PANTHER" id="PTHR23501:SF102">
    <property type="entry name" value="DRUG TRANSPORTER, PUTATIVE (AFU_ORTHOLOGUE AFUA_3G08530)-RELATED"/>
    <property type="match status" value="1"/>
</dbReference>
<evidence type="ECO:0000256" key="7">
    <source>
        <dbReference type="SAM" id="Phobius"/>
    </source>
</evidence>
<feature type="transmembrane region" description="Helical" evidence="7">
    <location>
        <begin position="236"/>
        <end position="253"/>
    </location>
</feature>
<feature type="domain" description="Major facilitator superfamily (MFS) profile" evidence="8">
    <location>
        <begin position="64"/>
        <end position="404"/>
    </location>
</feature>
<evidence type="ECO:0000256" key="4">
    <source>
        <dbReference type="ARBA" id="ARBA00022989"/>
    </source>
</evidence>
<dbReference type="GO" id="GO:0022857">
    <property type="term" value="F:transmembrane transporter activity"/>
    <property type="evidence" value="ECO:0007669"/>
    <property type="project" value="InterPro"/>
</dbReference>
<name>A0A194VAP6_CYTMA</name>
<feature type="transmembrane region" description="Helical" evidence="7">
    <location>
        <begin position="173"/>
        <end position="193"/>
    </location>
</feature>
<evidence type="ECO:0000256" key="2">
    <source>
        <dbReference type="ARBA" id="ARBA00007520"/>
    </source>
</evidence>
<sequence length="404" mass="43271">MNAAEQDSSRLRRDAPGLEDGRSSATSHRLDVHEVGTQALADGQSPGSTIPPKAKRTKLETAVLMTSLCLAVFFAALDVTIVTIALPKTSNHFHSTEGYKWVGSSFLLAAAVVAPSWGKFSDIWGRKPALLTAIAVFFIGSVLCGAAVGLPMLLCGRAQVLWHITPLLAGLKAIDWLGSVNLIGGILMFLMGLEFGGTLHPWKRPAASFAAFMSVAIIDAGVYVKRTGRYLDCIRFGAALLVLGSALQYNLPYSRYWPKVILYQLSNVSAQDNGAATASSALVRNIASAIGVVVGSVIFANRMDAQQHTIVDALGAAMAEQFSGTNAQANLVHISGLDSAQRDVVRKAFWASIRDIWVITACLAVGALLASIIIKRNELERFHVEVKTGLAGEEKRRRVMLENG</sequence>
<feature type="transmembrane region" description="Helical" evidence="7">
    <location>
        <begin position="356"/>
        <end position="374"/>
    </location>
</feature>
<dbReference type="PROSITE" id="PS50850">
    <property type="entry name" value="MFS"/>
    <property type="match status" value="1"/>
</dbReference>
<dbReference type="STRING" id="694573.A0A194VAP6"/>
<feature type="region of interest" description="Disordered" evidence="6">
    <location>
        <begin position="1"/>
        <end position="29"/>
    </location>
</feature>
<dbReference type="GO" id="GO:0005886">
    <property type="term" value="C:plasma membrane"/>
    <property type="evidence" value="ECO:0007669"/>
    <property type="project" value="TreeGrafter"/>
</dbReference>
<evidence type="ECO:0000256" key="6">
    <source>
        <dbReference type="SAM" id="MobiDB-lite"/>
    </source>
</evidence>
<keyword evidence="4 7" id="KW-1133">Transmembrane helix</keyword>
<evidence type="ECO:0000313" key="9">
    <source>
        <dbReference type="EMBL" id="KUI60954.1"/>
    </source>
</evidence>
<proteinExistence type="inferred from homology"/>